<evidence type="ECO:0000256" key="7">
    <source>
        <dbReference type="SAM" id="Phobius"/>
    </source>
</evidence>
<evidence type="ECO:0000256" key="1">
    <source>
        <dbReference type="ARBA" id="ARBA00004651"/>
    </source>
</evidence>
<feature type="transmembrane region" description="Helical" evidence="7">
    <location>
        <begin position="175"/>
        <end position="195"/>
    </location>
</feature>
<evidence type="ECO:0000256" key="5">
    <source>
        <dbReference type="ARBA" id="ARBA00022989"/>
    </source>
</evidence>
<accession>A0A3S5XZ88</accession>
<dbReference type="KEGG" id="ment:CS528_02340"/>
<dbReference type="PANTHER" id="PTHR40074">
    <property type="entry name" value="O-ACETYLTRANSFERASE WECH"/>
    <property type="match status" value="1"/>
</dbReference>
<feature type="transmembrane region" description="Helical" evidence="7">
    <location>
        <begin position="282"/>
        <end position="304"/>
    </location>
</feature>
<evidence type="ECO:0000313" key="10">
    <source>
        <dbReference type="Proteomes" id="UP000232226"/>
    </source>
</evidence>
<dbReference type="EMBL" id="CP024411">
    <property type="protein sequence ID" value="ATQ35588.1"/>
    <property type="molecule type" value="Genomic_DNA"/>
</dbReference>
<feature type="transmembrane region" description="Helical" evidence="7">
    <location>
        <begin position="324"/>
        <end position="344"/>
    </location>
</feature>
<dbReference type="AlphaFoldDB" id="A0A3S5XZ88"/>
<feature type="transmembrane region" description="Helical" evidence="7">
    <location>
        <begin position="21"/>
        <end position="39"/>
    </location>
</feature>
<name>A0A3S5XZ88_9MOLU</name>
<evidence type="ECO:0000256" key="3">
    <source>
        <dbReference type="ARBA" id="ARBA00022475"/>
    </source>
</evidence>
<feature type="transmembrane region" description="Helical" evidence="7">
    <location>
        <begin position="77"/>
        <end position="98"/>
    </location>
</feature>
<gene>
    <name evidence="9" type="ORF">CS528_02340</name>
</gene>
<feature type="domain" description="Acyltransferase 3" evidence="8">
    <location>
        <begin position="22"/>
        <end position="311"/>
    </location>
</feature>
<proteinExistence type="inferred from homology"/>
<keyword evidence="3" id="KW-1003">Cell membrane</keyword>
<comment type="similarity">
    <text evidence="2">Belongs to the acyltransferase 3 family.</text>
</comment>
<feature type="transmembrane region" description="Helical" evidence="7">
    <location>
        <begin position="45"/>
        <end position="65"/>
    </location>
</feature>
<organism evidence="9 10">
    <name type="scientific">Mesoplasma entomophilum</name>
    <dbReference type="NCBI Taxonomy" id="2149"/>
    <lineage>
        <taxon>Bacteria</taxon>
        <taxon>Bacillati</taxon>
        <taxon>Mycoplasmatota</taxon>
        <taxon>Mollicutes</taxon>
        <taxon>Entomoplasmatales</taxon>
        <taxon>Entomoplasmataceae</taxon>
        <taxon>Mesoplasma</taxon>
    </lineage>
</organism>
<comment type="subcellular location">
    <subcellularLocation>
        <location evidence="1">Cell membrane</location>
        <topology evidence="1">Multi-pass membrane protein</topology>
    </subcellularLocation>
</comment>
<dbReference type="Pfam" id="PF01757">
    <property type="entry name" value="Acyl_transf_3"/>
    <property type="match status" value="1"/>
</dbReference>
<dbReference type="InterPro" id="IPR002656">
    <property type="entry name" value="Acyl_transf_3_dom"/>
</dbReference>
<feature type="transmembrane region" description="Helical" evidence="7">
    <location>
        <begin position="144"/>
        <end position="163"/>
    </location>
</feature>
<sequence length="376" mass="43575">MKKNIELKIENIKKDSAKRKSNIELLRFILCIFIVMIHLGGIYNYVAPLIYCSVPTFALITGFFLYNKEDNYAGLKFIPTIIFFIVLNLIVTLILNATTSSLSNINWLVLVTYGPGQFWYIWAMFFTLLISPILVLGVKQLPKYTSLFIIFVFYITMNLPAVGEHINIYIIDRNWYGNIFVIITAFMLGAWMNKYLSDTFLTNKKKVINYCLPILVILVSIQIVAYAIIKNKVVTNDHNAVLYQLLNNIKKLSTQNNFPLTILVAFCIFSLFYILNIPYNKFINYLGKASMIFFVAHFTIRDWIDSNLMQKWEIETYSVKRDLISLSLTIAICGSLSLIVIPTYSSYMKQFNKSIIYIKTKIKFYSKRNSISQDVK</sequence>
<evidence type="ECO:0000256" key="4">
    <source>
        <dbReference type="ARBA" id="ARBA00022692"/>
    </source>
</evidence>
<dbReference type="GO" id="GO:0009246">
    <property type="term" value="P:enterobacterial common antigen biosynthetic process"/>
    <property type="evidence" value="ECO:0007669"/>
    <property type="project" value="TreeGrafter"/>
</dbReference>
<reference evidence="9 10" key="1">
    <citation type="submission" date="2017-10" db="EMBL/GenBank/DDBJ databases">
        <title>Complete Genome Sequence of Mesoplasma entomophilum.</title>
        <authorList>
            <person name="Knight T.F."/>
            <person name="Citino T."/>
            <person name="Rubinstein R."/>
            <person name="Neuschaefer Z."/>
        </authorList>
    </citation>
    <scope>NUCLEOTIDE SEQUENCE [LARGE SCALE GENOMIC DNA]</scope>
    <source>
        <strain evidence="9 10">TAC</strain>
    </source>
</reference>
<dbReference type="RefSeq" id="WP_099651265.1">
    <property type="nucleotide sequence ID" value="NZ_CP024411.1"/>
</dbReference>
<feature type="transmembrane region" description="Helical" evidence="7">
    <location>
        <begin position="207"/>
        <end position="229"/>
    </location>
</feature>
<keyword evidence="6 7" id="KW-0472">Membrane</keyword>
<evidence type="ECO:0000259" key="8">
    <source>
        <dbReference type="Pfam" id="PF01757"/>
    </source>
</evidence>
<keyword evidence="5 7" id="KW-1133">Transmembrane helix</keyword>
<evidence type="ECO:0000313" key="9">
    <source>
        <dbReference type="EMBL" id="ATQ35588.1"/>
    </source>
</evidence>
<keyword evidence="4 7" id="KW-0812">Transmembrane</keyword>
<protein>
    <recommendedName>
        <fullName evidence="8">Acyltransferase 3 domain-containing protein</fullName>
    </recommendedName>
</protein>
<keyword evidence="10" id="KW-1185">Reference proteome</keyword>
<feature type="transmembrane region" description="Helical" evidence="7">
    <location>
        <begin position="118"/>
        <end position="137"/>
    </location>
</feature>
<dbReference type="GO" id="GO:0016413">
    <property type="term" value="F:O-acetyltransferase activity"/>
    <property type="evidence" value="ECO:0007669"/>
    <property type="project" value="TreeGrafter"/>
</dbReference>
<dbReference type="PANTHER" id="PTHR40074:SF2">
    <property type="entry name" value="O-ACETYLTRANSFERASE WECH"/>
    <property type="match status" value="1"/>
</dbReference>
<feature type="transmembrane region" description="Helical" evidence="7">
    <location>
        <begin position="258"/>
        <end position="275"/>
    </location>
</feature>
<evidence type="ECO:0000256" key="2">
    <source>
        <dbReference type="ARBA" id="ARBA00007400"/>
    </source>
</evidence>
<evidence type="ECO:0000256" key="6">
    <source>
        <dbReference type="ARBA" id="ARBA00023136"/>
    </source>
</evidence>
<dbReference type="Proteomes" id="UP000232226">
    <property type="component" value="Chromosome"/>
</dbReference>
<dbReference type="GO" id="GO:0005886">
    <property type="term" value="C:plasma membrane"/>
    <property type="evidence" value="ECO:0007669"/>
    <property type="project" value="UniProtKB-SubCell"/>
</dbReference>